<reference evidence="1" key="1">
    <citation type="submission" date="2022-07" db="EMBL/GenBank/DDBJ databases">
        <title>Phylogenomic reconstructions and comparative analyses of Kickxellomycotina fungi.</title>
        <authorList>
            <person name="Reynolds N.K."/>
            <person name="Stajich J.E."/>
            <person name="Barry K."/>
            <person name="Grigoriev I.V."/>
            <person name="Crous P."/>
            <person name="Smith M.E."/>
        </authorList>
    </citation>
    <scope>NUCLEOTIDE SEQUENCE</scope>
    <source>
        <strain evidence="1">NRRL 5244</strain>
    </source>
</reference>
<keyword evidence="2" id="KW-1185">Reference proteome</keyword>
<proteinExistence type="predicted"/>
<keyword evidence="1" id="KW-0808">Transferase</keyword>
<evidence type="ECO:0000313" key="2">
    <source>
        <dbReference type="Proteomes" id="UP001150603"/>
    </source>
</evidence>
<dbReference type="EC" id="2.7.11.1" evidence="1"/>
<organism evidence="1 2">
    <name type="scientific">Linderina macrospora</name>
    <dbReference type="NCBI Taxonomy" id="4868"/>
    <lineage>
        <taxon>Eukaryota</taxon>
        <taxon>Fungi</taxon>
        <taxon>Fungi incertae sedis</taxon>
        <taxon>Zoopagomycota</taxon>
        <taxon>Kickxellomycotina</taxon>
        <taxon>Kickxellomycetes</taxon>
        <taxon>Kickxellales</taxon>
        <taxon>Kickxellaceae</taxon>
        <taxon>Linderina</taxon>
    </lineage>
</organism>
<gene>
    <name evidence="1" type="primary">IPL1</name>
    <name evidence="1" type="ORF">FBU59_000270</name>
</gene>
<protein>
    <submittedName>
        <fullName evidence="1">Spindle assembly checkpoint kinase</fullName>
        <ecNumber evidence="1">2.7.11.1</ecNumber>
    </submittedName>
</protein>
<evidence type="ECO:0000313" key="1">
    <source>
        <dbReference type="EMBL" id="KAJ1951256.1"/>
    </source>
</evidence>
<accession>A0ACC1JHI3</accession>
<name>A0ACC1JHI3_9FUNG</name>
<dbReference type="EMBL" id="JANBPW010000035">
    <property type="protein sequence ID" value="KAJ1951256.1"/>
    <property type="molecule type" value="Genomic_DNA"/>
</dbReference>
<comment type="caution">
    <text evidence="1">The sequence shown here is derived from an EMBL/GenBank/DDBJ whole genome shotgun (WGS) entry which is preliminary data.</text>
</comment>
<sequence>MGKPDSTKTLQVDKRTTGIRGMKMVREAAAPAHNQRSMQSNGHGHYRHGQQQQQPQQQMRSQAPGAPRQMVHSAEYGDRETMAAHHMHRSHAAEQDREEGLVPTALSSQPRRPRTPPMAPAQDAQREANTSSSRVKGRNWKITDFDIGRVLGKGKFGRAYLARERNTNFICALKVLFKSELKENKIEKQLRREVEIQTHLRHPHILRLYGYFHDEKRVYLILEYAANGEMYKLLQKQGSFSESEAARYVAQMAGALDYLHEKHVIHRDIKPENLLLNSNGDLKIADFGWSVHAPNSRRRTLCGTLDYLPPEMVEGRDHNASVDLWSLGVLMYEFLVGVPPFEDLQSHKATYRRIAKVDLHIPPYVSPEAADLITRLLQYDSGKRLPLKDVLRHPWILKHVPDPYEI</sequence>
<dbReference type="Proteomes" id="UP001150603">
    <property type="component" value="Unassembled WGS sequence"/>
</dbReference>
<keyword evidence="1" id="KW-0418">Kinase</keyword>